<dbReference type="KEGG" id="vg:15312124"/>
<dbReference type="Proteomes" id="UP000201235">
    <property type="component" value="Segment"/>
</dbReference>
<keyword evidence="1" id="KW-0812">Transmembrane</keyword>
<evidence type="ECO:0000256" key="1">
    <source>
        <dbReference type="SAM" id="Phobius"/>
    </source>
</evidence>
<dbReference type="RefSeq" id="YP_007877705.1">
    <property type="nucleotide sequence ID" value="NC_021071.1"/>
</dbReference>
<proteinExistence type="predicted"/>
<organism evidence="2 3">
    <name type="scientific">Cyanophage P-RSM1</name>
    <dbReference type="NCBI Taxonomy" id="536444"/>
    <lineage>
        <taxon>Viruses</taxon>
        <taxon>Duplodnaviria</taxon>
        <taxon>Heunggongvirae</taxon>
        <taxon>Uroviricota</taxon>
        <taxon>Caudoviricetes</taxon>
        <taxon>Pantevenvirales</taxon>
        <taxon>Kyanoviridae</taxon>
        <taxon>Emcearvirus</taxon>
        <taxon>Emcearvirus gerard</taxon>
    </lineage>
</organism>
<evidence type="ECO:0000313" key="2">
    <source>
        <dbReference type="EMBL" id="AGH26470.1"/>
    </source>
</evidence>
<reference evidence="2 3" key="1">
    <citation type="submission" date="2010-11" db="EMBL/GenBank/DDBJ databases">
        <title>The Genome Sequence of Cyanophage P-RSM1.</title>
        <authorList>
            <consortium name="The Broad Institute Genome Sequencing Platform"/>
            <person name="Henn M.R."/>
            <person name="Sullivan M.S."/>
            <person name="Osburne M.S."/>
            <person name="Levin J."/>
            <person name="Malboeuf C."/>
            <person name="Casali M."/>
            <person name="Russ C."/>
            <person name="Lennon N."/>
            <person name="Chapman S.B."/>
            <person name="Erlich R."/>
            <person name="Young S.K."/>
            <person name="Yandava C."/>
            <person name="Zeng Q."/>
            <person name="Alvarado L."/>
            <person name="Anderson S."/>
            <person name="Berlin A."/>
            <person name="Chen Z."/>
            <person name="Freedman E."/>
            <person name="Gellesch M."/>
            <person name="Goldberg J."/>
            <person name="Green L."/>
            <person name="Griggs A."/>
            <person name="Gujja S."/>
            <person name="Heilman E.R."/>
            <person name="Heiman D."/>
            <person name="Hollinger A."/>
            <person name="Howarth C."/>
            <person name="Larson L."/>
            <person name="Mehta T."/>
            <person name="Pearson M."/>
            <person name="Roberts A."/>
            <person name="Ryan E."/>
            <person name="Saif S."/>
            <person name="Shea T."/>
            <person name="Shenoy N."/>
            <person name="Sisk P."/>
            <person name="Stolte C."/>
            <person name="Sykes S."/>
            <person name="White J."/>
            <person name="Yu Q."/>
            <person name="Coleman M.L."/>
            <person name="Huang K.H."/>
            <person name="Weigele P.R."/>
            <person name="DeFrancesco A.S."/>
            <person name="Kern S.E."/>
            <person name="Thompson L.R."/>
            <person name="Fu R."/>
            <person name="Hombeck B."/>
            <person name="Chisholm S.W."/>
            <person name="Haas B."/>
            <person name="Nusbaum C."/>
            <person name="Birren B."/>
        </authorList>
    </citation>
    <scope>NUCLEOTIDE SEQUENCE [LARGE SCALE GENOMIC DNA]</scope>
    <source>
        <strain evidence="2 3">P-RSM1</strain>
    </source>
</reference>
<keyword evidence="1" id="KW-1133">Transmembrane helix</keyword>
<accession>M4QQV0</accession>
<keyword evidence="1" id="KW-0472">Membrane</keyword>
<dbReference type="GeneID" id="15312124"/>
<feature type="transmembrane region" description="Helical" evidence="1">
    <location>
        <begin position="6"/>
        <end position="29"/>
    </location>
</feature>
<sequence>MFQKIINVLAISSFVVSLSVVGGGVYIYTQKDAIIEDIKEKALGSLGKGISSALPNVVEGVMPETTGLPIPPTKSLSMP</sequence>
<evidence type="ECO:0008006" key="4">
    <source>
        <dbReference type="Google" id="ProtNLM"/>
    </source>
</evidence>
<evidence type="ECO:0000313" key="3">
    <source>
        <dbReference type="Proteomes" id="UP000201235"/>
    </source>
</evidence>
<name>M4QQV0_9CAUD</name>
<keyword evidence="3" id="KW-1185">Reference proteome</keyword>
<dbReference type="OrthoDB" id="27809at10239"/>
<protein>
    <recommendedName>
        <fullName evidence="4">Plasmid stability protein</fullName>
    </recommendedName>
</protein>
<gene>
    <name evidence="2" type="ORF">CPPG_00154</name>
</gene>
<dbReference type="EMBL" id="HQ634175">
    <property type="protein sequence ID" value="AGH26470.1"/>
    <property type="molecule type" value="Genomic_DNA"/>
</dbReference>